<keyword evidence="2" id="KW-1185">Reference proteome</keyword>
<dbReference type="Pfam" id="PF01936">
    <property type="entry name" value="NYN"/>
    <property type="match status" value="1"/>
</dbReference>
<proteinExistence type="predicted"/>
<protein>
    <submittedName>
        <fullName evidence="3">Uncharacterized protein LOC104789922 isoform X1</fullName>
    </submittedName>
</protein>
<evidence type="ECO:0000313" key="3">
    <source>
        <dbReference type="RefSeq" id="XP_010513888.1"/>
    </source>
</evidence>
<organism evidence="2 3">
    <name type="scientific">Camelina sativa</name>
    <name type="common">False flax</name>
    <name type="synonym">Myagrum sativum</name>
    <dbReference type="NCBI Taxonomy" id="90675"/>
    <lineage>
        <taxon>Eukaryota</taxon>
        <taxon>Viridiplantae</taxon>
        <taxon>Streptophyta</taxon>
        <taxon>Embryophyta</taxon>
        <taxon>Tracheophyta</taxon>
        <taxon>Spermatophyta</taxon>
        <taxon>Magnoliopsida</taxon>
        <taxon>eudicotyledons</taxon>
        <taxon>Gunneridae</taxon>
        <taxon>Pentapetalae</taxon>
        <taxon>rosids</taxon>
        <taxon>malvids</taxon>
        <taxon>Brassicales</taxon>
        <taxon>Brassicaceae</taxon>
        <taxon>Camelineae</taxon>
        <taxon>Camelina</taxon>
    </lineage>
</organism>
<dbReference type="Proteomes" id="UP000694864">
    <property type="component" value="Chromosome 6"/>
</dbReference>
<evidence type="ECO:0000259" key="1">
    <source>
        <dbReference type="Pfam" id="PF01936"/>
    </source>
</evidence>
<evidence type="ECO:0000313" key="2">
    <source>
        <dbReference type="Proteomes" id="UP000694864"/>
    </source>
</evidence>
<dbReference type="RefSeq" id="XP_010513888.1">
    <property type="nucleotide sequence ID" value="XM_010515586.2"/>
</dbReference>
<dbReference type="GeneID" id="104789922"/>
<sequence length="271" mass="30241">MSKFEDEDGKPSTIVWWRPMKPTREEASLAETLVFWDISKFPVPSTFDAGRVGPTIKRFLELDGYCGNLTINAVGILTDVPPCILQALSSTGINLYHSPHGTSDIRLLISQWISKNLPPANILGICDPRGFPPPLTGFNLFRPFSYFSPEEDALLWGSSLRTVSMTTGEDMFSETNDSASWFCLTCKQLGGQGHESFSKHLSGRKHSQVINNLSQTGQTCCVNTFCHCLSRATSYHNMQFPFLTSSFVLPKSDPCYFLPLDVHLIFKQMPS</sequence>
<reference evidence="3" key="2">
    <citation type="submission" date="2025-08" db="UniProtKB">
        <authorList>
            <consortium name="RefSeq"/>
        </authorList>
    </citation>
    <scope>IDENTIFICATION</scope>
    <source>
        <tissue evidence="3">Leaf</tissue>
    </source>
</reference>
<dbReference type="CDD" id="cd10910">
    <property type="entry name" value="PIN_limkain_b1_N_like"/>
    <property type="match status" value="1"/>
</dbReference>
<reference evidence="2" key="1">
    <citation type="journal article" date="2014" name="Nat. Commun.">
        <title>The emerging biofuel crop Camelina sativa retains a highly undifferentiated hexaploid genome structure.</title>
        <authorList>
            <person name="Kagale S."/>
            <person name="Koh C."/>
            <person name="Nixon J."/>
            <person name="Bollina V."/>
            <person name="Clarke W.E."/>
            <person name="Tuteja R."/>
            <person name="Spillane C."/>
            <person name="Robinson S.J."/>
            <person name="Links M.G."/>
            <person name="Clarke C."/>
            <person name="Higgins E.E."/>
            <person name="Huebert T."/>
            <person name="Sharpe A.G."/>
            <person name="Parkin I.A."/>
        </authorList>
    </citation>
    <scope>NUCLEOTIDE SEQUENCE [LARGE SCALE GENOMIC DNA]</scope>
    <source>
        <strain evidence="2">cv. DH55</strain>
    </source>
</reference>
<dbReference type="InterPro" id="IPR024768">
    <property type="entry name" value="Marf1"/>
</dbReference>
<dbReference type="PANTHER" id="PTHR14379:SF19">
    <property type="entry name" value="ENDONUCLEASE OR GLYCOSYL HYDROLASE-RELATED"/>
    <property type="match status" value="1"/>
</dbReference>
<name>A0ABM0ZCN7_CAMSA</name>
<dbReference type="PANTHER" id="PTHR14379">
    <property type="entry name" value="LIMKAIN B LKAP"/>
    <property type="match status" value="1"/>
</dbReference>
<feature type="domain" description="NYN" evidence="1">
    <location>
        <begin position="32"/>
        <end position="110"/>
    </location>
</feature>
<dbReference type="InterPro" id="IPR021139">
    <property type="entry name" value="NYN"/>
</dbReference>
<accession>A0ABM0ZCN7</accession>
<gene>
    <name evidence="3" type="primary">LOC104789922</name>
</gene>